<dbReference type="GO" id="GO:0004823">
    <property type="term" value="F:leucine-tRNA ligase activity"/>
    <property type="evidence" value="ECO:0007669"/>
    <property type="project" value="InterPro"/>
</dbReference>
<evidence type="ECO:0000313" key="4">
    <source>
        <dbReference type="Proteomes" id="UP001157006"/>
    </source>
</evidence>
<organism evidence="3 4">
    <name type="scientific">Vicia faba</name>
    <name type="common">Broad bean</name>
    <name type="synonym">Faba vulgaris</name>
    <dbReference type="NCBI Taxonomy" id="3906"/>
    <lineage>
        <taxon>Eukaryota</taxon>
        <taxon>Viridiplantae</taxon>
        <taxon>Streptophyta</taxon>
        <taxon>Embryophyta</taxon>
        <taxon>Tracheophyta</taxon>
        <taxon>Spermatophyta</taxon>
        <taxon>Magnoliopsida</taxon>
        <taxon>eudicotyledons</taxon>
        <taxon>Gunneridae</taxon>
        <taxon>Pentapetalae</taxon>
        <taxon>rosids</taxon>
        <taxon>fabids</taxon>
        <taxon>Fabales</taxon>
        <taxon>Fabaceae</taxon>
        <taxon>Papilionoideae</taxon>
        <taxon>50 kb inversion clade</taxon>
        <taxon>NPAAA clade</taxon>
        <taxon>Hologalegina</taxon>
        <taxon>IRL clade</taxon>
        <taxon>Fabeae</taxon>
        <taxon>Vicia</taxon>
    </lineage>
</organism>
<dbReference type="Gene3D" id="3.40.50.620">
    <property type="entry name" value="HUPs"/>
    <property type="match status" value="1"/>
</dbReference>
<proteinExistence type="inferred from homology"/>
<evidence type="ECO:0000256" key="2">
    <source>
        <dbReference type="SAM" id="MobiDB-lite"/>
    </source>
</evidence>
<dbReference type="AlphaFoldDB" id="A0AAV0ZTH8"/>
<reference evidence="3 4" key="1">
    <citation type="submission" date="2023-01" db="EMBL/GenBank/DDBJ databases">
        <authorList>
            <person name="Kreplak J."/>
        </authorList>
    </citation>
    <scope>NUCLEOTIDE SEQUENCE [LARGE SCALE GENOMIC DNA]</scope>
</reference>
<dbReference type="Proteomes" id="UP001157006">
    <property type="component" value="Chromosome 2"/>
</dbReference>
<dbReference type="InterPro" id="IPR004493">
    <property type="entry name" value="Leu-tRNA-synth_Ia_arc/euk"/>
</dbReference>
<name>A0AAV0ZTH8_VICFA</name>
<dbReference type="SUPFAM" id="SSF52374">
    <property type="entry name" value="Nucleotidylyl transferase"/>
    <property type="match status" value="1"/>
</dbReference>
<dbReference type="PANTHER" id="PTHR45794">
    <property type="entry name" value="LEUCYL-TRNA SYNTHETASE"/>
    <property type="match status" value="1"/>
</dbReference>
<feature type="compositionally biased region" description="Low complexity" evidence="2">
    <location>
        <begin position="91"/>
        <end position="103"/>
    </location>
</feature>
<dbReference type="GO" id="GO:0005524">
    <property type="term" value="F:ATP binding"/>
    <property type="evidence" value="ECO:0007669"/>
    <property type="project" value="InterPro"/>
</dbReference>
<evidence type="ECO:0000256" key="1">
    <source>
        <dbReference type="ARBA" id="ARBA00005594"/>
    </source>
</evidence>
<dbReference type="GO" id="GO:0006429">
    <property type="term" value="P:leucyl-tRNA aminoacylation"/>
    <property type="evidence" value="ECO:0007669"/>
    <property type="project" value="InterPro"/>
</dbReference>
<evidence type="ECO:0000313" key="3">
    <source>
        <dbReference type="EMBL" id="CAI8600313.1"/>
    </source>
</evidence>
<keyword evidence="4" id="KW-1185">Reference proteome</keyword>
<sequence>MLELQRLMELNDCSILSIEGYIEEHVLELQRLMENLISLNSYYHEFYSTLTPEVAIPFNLVSPLKKDLTHSEILSAPISNPLPGKTNTNTSSDSDMYGSSESSIKPQHLNDEVWDYILCDGTLPKSRDISSSLLEIMKFDFDYWYPFDFHFSGKDLIQNHLTFCIYSHTTIMPKH</sequence>
<comment type="similarity">
    <text evidence="1">Belongs to the class-I aminoacyl-tRNA synthetase family.</text>
</comment>
<dbReference type="InterPro" id="IPR014729">
    <property type="entry name" value="Rossmann-like_a/b/a_fold"/>
</dbReference>
<gene>
    <name evidence="3" type="ORF">VFH_II216760</name>
</gene>
<accession>A0AAV0ZTH8</accession>
<feature type="region of interest" description="Disordered" evidence="2">
    <location>
        <begin position="79"/>
        <end position="103"/>
    </location>
</feature>
<dbReference type="EMBL" id="OX451737">
    <property type="protein sequence ID" value="CAI8600313.1"/>
    <property type="molecule type" value="Genomic_DNA"/>
</dbReference>
<protein>
    <submittedName>
        <fullName evidence="3">Uncharacterized protein</fullName>
    </submittedName>
</protein>
<dbReference type="PANTHER" id="PTHR45794:SF1">
    <property type="entry name" value="LEUCINE--TRNA LIGASE, CYTOPLASMIC"/>
    <property type="match status" value="1"/>
</dbReference>